<dbReference type="GO" id="GO:0016810">
    <property type="term" value="F:hydrolase activity, acting on carbon-nitrogen (but not peptide) bonds"/>
    <property type="evidence" value="ECO:0007669"/>
    <property type="project" value="InterPro"/>
</dbReference>
<dbReference type="SUPFAM" id="SSF51338">
    <property type="entry name" value="Composite domain of metallo-dependent hydrolases"/>
    <property type="match status" value="1"/>
</dbReference>
<dbReference type="InterPro" id="IPR011059">
    <property type="entry name" value="Metal-dep_hydrolase_composite"/>
</dbReference>
<dbReference type="PANTHER" id="PTHR43794:SF11">
    <property type="entry name" value="AMIDOHYDROLASE-RELATED DOMAIN-CONTAINING PROTEIN"/>
    <property type="match status" value="1"/>
</dbReference>
<protein>
    <recommendedName>
        <fullName evidence="2">Amidohydrolase-related domain-containing protein</fullName>
    </recommendedName>
</protein>
<evidence type="ECO:0000313" key="3">
    <source>
        <dbReference type="EMBL" id="KAJ7311703.1"/>
    </source>
</evidence>
<dbReference type="InterPro" id="IPR032466">
    <property type="entry name" value="Metal_Hydrolase"/>
</dbReference>
<dbReference type="SUPFAM" id="SSF51556">
    <property type="entry name" value="Metallo-dependent hydrolases"/>
    <property type="match status" value="1"/>
</dbReference>
<evidence type="ECO:0000259" key="2">
    <source>
        <dbReference type="Pfam" id="PF01979"/>
    </source>
</evidence>
<proteinExistence type="predicted"/>
<accession>A0AAD7ED20</accession>
<dbReference type="InterPro" id="IPR050287">
    <property type="entry name" value="MTA/SAH_deaminase"/>
</dbReference>
<keyword evidence="1" id="KW-0378">Hydrolase</keyword>
<dbReference type="InterPro" id="IPR006680">
    <property type="entry name" value="Amidohydro-rel"/>
</dbReference>
<evidence type="ECO:0000313" key="4">
    <source>
        <dbReference type="Proteomes" id="UP001218218"/>
    </source>
</evidence>
<keyword evidence="4" id="KW-1185">Reference proteome</keyword>
<organism evidence="3 4">
    <name type="scientific">Mycena albidolilacea</name>
    <dbReference type="NCBI Taxonomy" id="1033008"/>
    <lineage>
        <taxon>Eukaryota</taxon>
        <taxon>Fungi</taxon>
        <taxon>Dikarya</taxon>
        <taxon>Basidiomycota</taxon>
        <taxon>Agaricomycotina</taxon>
        <taxon>Agaricomycetes</taxon>
        <taxon>Agaricomycetidae</taxon>
        <taxon>Agaricales</taxon>
        <taxon>Marasmiineae</taxon>
        <taxon>Mycenaceae</taxon>
        <taxon>Mycena</taxon>
    </lineage>
</organism>
<reference evidence="3" key="1">
    <citation type="submission" date="2023-03" db="EMBL/GenBank/DDBJ databases">
        <title>Massive genome expansion in bonnet fungi (Mycena s.s.) driven by repeated elements and novel gene families across ecological guilds.</title>
        <authorList>
            <consortium name="Lawrence Berkeley National Laboratory"/>
            <person name="Harder C.B."/>
            <person name="Miyauchi S."/>
            <person name="Viragh M."/>
            <person name="Kuo A."/>
            <person name="Thoen E."/>
            <person name="Andreopoulos B."/>
            <person name="Lu D."/>
            <person name="Skrede I."/>
            <person name="Drula E."/>
            <person name="Henrissat B."/>
            <person name="Morin E."/>
            <person name="Kohler A."/>
            <person name="Barry K."/>
            <person name="LaButti K."/>
            <person name="Morin E."/>
            <person name="Salamov A."/>
            <person name="Lipzen A."/>
            <person name="Mereny Z."/>
            <person name="Hegedus B."/>
            <person name="Baldrian P."/>
            <person name="Stursova M."/>
            <person name="Weitz H."/>
            <person name="Taylor A."/>
            <person name="Grigoriev I.V."/>
            <person name="Nagy L.G."/>
            <person name="Martin F."/>
            <person name="Kauserud H."/>
        </authorList>
    </citation>
    <scope>NUCLEOTIDE SEQUENCE</scope>
    <source>
        <strain evidence="3">CBHHK002</strain>
    </source>
</reference>
<dbReference type="Gene3D" id="3.20.20.140">
    <property type="entry name" value="Metal-dependent hydrolases"/>
    <property type="match status" value="2"/>
</dbReference>
<dbReference type="Gene3D" id="2.30.40.10">
    <property type="entry name" value="Urease, subunit C, domain 1"/>
    <property type="match status" value="1"/>
</dbReference>
<comment type="caution">
    <text evidence="3">The sequence shown here is derived from an EMBL/GenBank/DDBJ whole genome shotgun (WGS) entry which is preliminary data.</text>
</comment>
<evidence type="ECO:0000256" key="1">
    <source>
        <dbReference type="ARBA" id="ARBA00022801"/>
    </source>
</evidence>
<name>A0AAD7ED20_9AGAR</name>
<sequence>MLDFLPKGRFSSSMSSRYSPLKDIFWDRLGGCLEAVDSGTTTVVDNANMNYSPEYSSSALSATVAWGIRSFFCCCPTPRVTSWSPFEMATSLMPDWFHAQLAELAEKQPFGDGRVSLGFAFEGSFLPKDVVIGNFEKVRRLGIKLITSHYTRNPVFDAPPEYPVQLAAANGHISSTPEVELQMGIGTPVCFRPDLHEIASLGVDCHSSNSGDILIPRDIGSHTVEAAYNLGTIKGARAVGMGGEIGSIAVGKLADLIIFDAKSPGMVYAAQHNPVAAIVLHASVRDIDTVIVDVDGRKTGGKLIAVEKEVAVELLKCRQRLDEELSKLDLHGPKKAITARLHIDKDRIVDSLA</sequence>
<dbReference type="Proteomes" id="UP001218218">
    <property type="component" value="Unassembled WGS sequence"/>
</dbReference>
<gene>
    <name evidence="3" type="ORF">DFH08DRAFT_918078</name>
</gene>
<dbReference type="Pfam" id="PF01979">
    <property type="entry name" value="Amidohydro_1"/>
    <property type="match status" value="1"/>
</dbReference>
<dbReference type="EMBL" id="JARIHO010000074">
    <property type="protein sequence ID" value="KAJ7311703.1"/>
    <property type="molecule type" value="Genomic_DNA"/>
</dbReference>
<feature type="domain" description="Amidohydrolase-related" evidence="2">
    <location>
        <begin position="220"/>
        <end position="293"/>
    </location>
</feature>
<dbReference type="PANTHER" id="PTHR43794">
    <property type="entry name" value="AMINOHYDROLASE SSNA-RELATED"/>
    <property type="match status" value="1"/>
</dbReference>
<dbReference type="AlphaFoldDB" id="A0AAD7ED20"/>